<dbReference type="InterPro" id="IPR041522">
    <property type="entry name" value="CdaR_GGDEF"/>
</dbReference>
<dbReference type="EMBL" id="CP003108">
    <property type="protein sequence ID" value="AET67133.1"/>
    <property type="molecule type" value="Genomic_DNA"/>
</dbReference>
<dbReference type="InterPro" id="IPR025736">
    <property type="entry name" value="PucR_C-HTH_dom"/>
</dbReference>
<feature type="domain" description="PAS" evidence="2">
    <location>
        <begin position="8"/>
        <end position="74"/>
    </location>
</feature>
<reference evidence="3 4" key="2">
    <citation type="journal article" date="2012" name="J. Bacteriol.">
        <title>Complete genome sequences of Desulfosporosinus orientis DSM765T, Desulfosporosinus youngiae DSM17734T, Desulfosporosinus meridiei DSM13257T, and Desulfosporosinus acidiphilus DSM22704T.</title>
        <authorList>
            <person name="Pester M."/>
            <person name="Brambilla E."/>
            <person name="Alazard D."/>
            <person name="Rattei T."/>
            <person name="Weinmaier T."/>
            <person name="Han J."/>
            <person name="Lucas S."/>
            <person name="Lapidus A."/>
            <person name="Cheng J.F."/>
            <person name="Goodwin L."/>
            <person name="Pitluck S."/>
            <person name="Peters L."/>
            <person name="Ovchinnikova G."/>
            <person name="Teshima H."/>
            <person name="Detter J.C."/>
            <person name="Han C.S."/>
            <person name="Tapia R."/>
            <person name="Land M.L."/>
            <person name="Hauser L."/>
            <person name="Kyrpides N.C."/>
            <person name="Ivanova N.N."/>
            <person name="Pagani I."/>
            <person name="Huntmann M."/>
            <person name="Wei C.L."/>
            <person name="Davenport K.W."/>
            <person name="Daligault H."/>
            <person name="Chain P.S."/>
            <person name="Chen A."/>
            <person name="Mavromatis K."/>
            <person name="Markowitz V."/>
            <person name="Szeto E."/>
            <person name="Mikhailova N."/>
            <person name="Pati A."/>
            <person name="Wagner M."/>
            <person name="Woyke T."/>
            <person name="Ollivier B."/>
            <person name="Klenk H.P."/>
            <person name="Spring S."/>
            <person name="Loy A."/>
        </authorList>
    </citation>
    <scope>NUCLEOTIDE SEQUENCE [LARGE SCALE GENOMIC DNA]</scope>
    <source>
        <strain evidence="4">ATCC 19365 / DSM 765 / NCIMB 8382 / VKM B-1628</strain>
    </source>
</reference>
<keyword evidence="4" id="KW-1185">Reference proteome</keyword>
<dbReference type="PANTHER" id="PTHR33744:SF1">
    <property type="entry name" value="DNA-BINDING TRANSCRIPTIONAL ACTIVATOR ADER"/>
    <property type="match status" value="1"/>
</dbReference>
<dbReference type="AlphaFoldDB" id="G7WAS2"/>
<dbReference type="SUPFAM" id="SSF55785">
    <property type="entry name" value="PYP-like sensor domain (PAS domain)"/>
    <property type="match status" value="1"/>
</dbReference>
<protein>
    <submittedName>
        <fullName evidence="3">PAS domain S-box</fullName>
    </submittedName>
</protein>
<dbReference type="InterPro" id="IPR051448">
    <property type="entry name" value="CdaR-like_regulators"/>
</dbReference>
<dbReference type="Gene3D" id="1.10.10.2840">
    <property type="entry name" value="PucR C-terminal helix-turn-helix domain"/>
    <property type="match status" value="1"/>
</dbReference>
<dbReference type="eggNOG" id="COG2508">
    <property type="taxonomic scope" value="Bacteria"/>
</dbReference>
<sequence>MTYVNDAMKYQQIFFVSPAVMIIFDFFNGDIVEVNKAAIDYYGYSYDEFLNMKIFSINIADPLTIFEKLKEVNRSKTFLFKHKLKNGDVRDVEVFAGLIKIEGKTLINSIVIDITDKIRAEHELRVSSERLALVRFTYEMQRRSDFINDLLDGGLTYEEKTSTIAWELDLDFSKPFFCCLVSLHFPSGKKAIKSNAGEDLKQQIGQIIYHLSNNLNYFIWDNRDRIGILCQEGTCQEYWEDSMGAAVKLKELISFMSPDLQISIGISEIHCGIGSIKKSYHEASQAQILALCQEQTGGTIYHHKDMGLFQILTSIYGEESAYEFVDNMIGPLIRYDAEKGTNLRITLEEILQNHNLKDAAEKLYIHYKTLVFRKKRVEKILGVSLDNPDTRLALAAATKLYKIRNIKQSYYPQR</sequence>
<organism evidence="3 4">
    <name type="scientific">Desulfosporosinus orientis (strain ATCC 19365 / DSM 765 / NCIMB 8382 / VKM B-1628 / Singapore I)</name>
    <name type="common">Desulfotomaculum orientis</name>
    <dbReference type="NCBI Taxonomy" id="768706"/>
    <lineage>
        <taxon>Bacteria</taxon>
        <taxon>Bacillati</taxon>
        <taxon>Bacillota</taxon>
        <taxon>Clostridia</taxon>
        <taxon>Eubacteriales</taxon>
        <taxon>Desulfitobacteriaceae</taxon>
        <taxon>Desulfosporosinus</taxon>
    </lineage>
</organism>
<evidence type="ECO:0000256" key="1">
    <source>
        <dbReference type="ARBA" id="ARBA00006754"/>
    </source>
</evidence>
<evidence type="ECO:0000313" key="4">
    <source>
        <dbReference type="Proteomes" id="UP000006346"/>
    </source>
</evidence>
<gene>
    <name evidence="3" type="ordered locus">Desor_1476</name>
</gene>
<comment type="similarity">
    <text evidence="1">Belongs to the CdaR family.</text>
</comment>
<dbReference type="OrthoDB" id="9807021at2"/>
<dbReference type="PANTHER" id="PTHR33744">
    <property type="entry name" value="CARBOHYDRATE DIACID REGULATOR"/>
    <property type="match status" value="1"/>
</dbReference>
<dbReference type="Pfam" id="PF17853">
    <property type="entry name" value="GGDEF_2"/>
    <property type="match status" value="1"/>
</dbReference>
<dbReference type="InterPro" id="IPR035965">
    <property type="entry name" value="PAS-like_dom_sf"/>
</dbReference>
<proteinExistence type="inferred from homology"/>
<reference evidence="4" key="1">
    <citation type="submission" date="2011-11" db="EMBL/GenBank/DDBJ databases">
        <title>Complete sequence of Desulfosporosinus orientis DSM 765.</title>
        <authorList>
            <person name="Lucas S."/>
            <person name="Han J."/>
            <person name="Lapidus A."/>
            <person name="Cheng J.-F."/>
            <person name="Goodwin L."/>
            <person name="Pitluck S."/>
            <person name="Peters L."/>
            <person name="Ovchinnikova G."/>
            <person name="Teshima H."/>
            <person name="Detter J.C."/>
            <person name="Han C."/>
            <person name="Tapia R."/>
            <person name="Land M."/>
            <person name="Hauser L."/>
            <person name="Kyrpides N."/>
            <person name="Ivanova N."/>
            <person name="Pagani I."/>
            <person name="Pester M."/>
            <person name="Spring S."/>
            <person name="Ollivier B."/>
            <person name="Rattei T."/>
            <person name="Klenk H.-P."/>
            <person name="Wagner M."/>
            <person name="Loy A."/>
            <person name="Woyke T."/>
        </authorList>
    </citation>
    <scope>NUCLEOTIDE SEQUENCE [LARGE SCALE GENOMIC DNA]</scope>
    <source>
        <strain evidence="4">ATCC 19365 / DSM 765 / NCIMB 8382 / VKM B-1628</strain>
    </source>
</reference>
<dbReference type="SMART" id="SM00091">
    <property type="entry name" value="PAS"/>
    <property type="match status" value="1"/>
</dbReference>
<dbReference type="CDD" id="cd00130">
    <property type="entry name" value="PAS"/>
    <property type="match status" value="1"/>
</dbReference>
<evidence type="ECO:0000313" key="3">
    <source>
        <dbReference type="EMBL" id="AET67133.1"/>
    </source>
</evidence>
<dbReference type="RefSeq" id="WP_014183952.1">
    <property type="nucleotide sequence ID" value="NC_016584.1"/>
</dbReference>
<dbReference type="STRING" id="768706.Desor_1476"/>
<dbReference type="Pfam" id="PF13426">
    <property type="entry name" value="PAS_9"/>
    <property type="match status" value="1"/>
</dbReference>
<evidence type="ECO:0000259" key="2">
    <source>
        <dbReference type="SMART" id="SM00091"/>
    </source>
</evidence>
<dbReference type="Gene3D" id="3.30.450.20">
    <property type="entry name" value="PAS domain"/>
    <property type="match status" value="1"/>
</dbReference>
<dbReference type="NCBIfam" id="TIGR00229">
    <property type="entry name" value="sensory_box"/>
    <property type="match status" value="1"/>
</dbReference>
<dbReference type="InterPro" id="IPR042070">
    <property type="entry name" value="PucR_C-HTH_sf"/>
</dbReference>
<accession>G7WAS2</accession>
<dbReference type="Proteomes" id="UP000006346">
    <property type="component" value="Chromosome"/>
</dbReference>
<dbReference type="PATRIC" id="fig|768706.3.peg.1464"/>
<dbReference type="InterPro" id="IPR000014">
    <property type="entry name" value="PAS"/>
</dbReference>
<dbReference type="KEGG" id="dor:Desor_1476"/>
<dbReference type="HOGENOM" id="CLU_663473_0_0_9"/>
<dbReference type="Pfam" id="PF13556">
    <property type="entry name" value="HTH_30"/>
    <property type="match status" value="1"/>
</dbReference>
<name>G7WAS2_DESOD</name>